<reference evidence="8 9" key="1">
    <citation type="journal article" date="2015" name="Genome Announc.">
        <title>Expanding the biotechnology potential of lactobacilli through comparative genomics of 213 strains and associated genera.</title>
        <authorList>
            <person name="Sun Z."/>
            <person name="Harris H.M."/>
            <person name="McCann A."/>
            <person name="Guo C."/>
            <person name="Argimon S."/>
            <person name="Zhang W."/>
            <person name="Yang X."/>
            <person name="Jeffery I.B."/>
            <person name="Cooney J.C."/>
            <person name="Kagawa T.F."/>
            <person name="Liu W."/>
            <person name="Song Y."/>
            <person name="Salvetti E."/>
            <person name="Wrobel A."/>
            <person name="Rasinkangas P."/>
            <person name="Parkhill J."/>
            <person name="Rea M.C."/>
            <person name="O'Sullivan O."/>
            <person name="Ritari J."/>
            <person name="Douillard F.P."/>
            <person name="Paul Ross R."/>
            <person name="Yang R."/>
            <person name="Briner A.E."/>
            <person name="Felis G.E."/>
            <person name="de Vos W.M."/>
            <person name="Barrangou R."/>
            <person name="Klaenhammer T.R."/>
            <person name="Caufield P.W."/>
            <person name="Cui Y."/>
            <person name="Zhang H."/>
            <person name="O'Toole P.W."/>
        </authorList>
    </citation>
    <scope>NUCLEOTIDE SEQUENCE [LARGE SCALE GENOMIC DNA]</scope>
    <source>
        <strain evidence="8 9">DSM 20593</strain>
    </source>
</reference>
<sequence>MKNYSILIPALNPDQKLIMLIKDLITKAHPFNSILIVDDGSDEGSQDIFQQIKQLNNPKIHVQHHIKNLGKGAALKTGFQTLIKYNHDIDGIATLDSDGQHTVGALNDCLEAFDQNNNALVLGVRQFTNKIPLRSQFGNILTSKLVKYVAHQNISDTQTGLRIIPKDYAQKLIDFDGDRFQFEFDMLLQASTNSIKIVEQPIPTIYIDGNKSSHFRVIRDSLSIYSRFLKFAASSLISFLVDILLFEVTILIFNNHVLKTVLIATVVSRLMSAVVNYSLNRNVVFDKNGQNTLIKYGSLFIVQMFISGFMTDFFTQLIPNNTNVTPMLVKIVVDFGLFLISYRIQRDFIFKNAKKGSN</sequence>
<name>A0A0R2JDD6_9LACO</name>
<feature type="transmembrane region" description="Helical" evidence="5">
    <location>
        <begin position="324"/>
        <end position="344"/>
    </location>
</feature>
<organism evidence="8 9">
    <name type="scientific">Weissella kandleri</name>
    <dbReference type="NCBI Taxonomy" id="1616"/>
    <lineage>
        <taxon>Bacteria</taxon>
        <taxon>Bacillati</taxon>
        <taxon>Bacillota</taxon>
        <taxon>Bacilli</taxon>
        <taxon>Lactobacillales</taxon>
        <taxon>Lactobacillaceae</taxon>
        <taxon>Weissella</taxon>
    </lineage>
</organism>
<evidence type="ECO:0000256" key="3">
    <source>
        <dbReference type="ARBA" id="ARBA00022989"/>
    </source>
</evidence>
<feature type="transmembrane region" description="Helical" evidence="5">
    <location>
        <begin position="299"/>
        <end position="318"/>
    </location>
</feature>
<dbReference type="InterPro" id="IPR029044">
    <property type="entry name" value="Nucleotide-diphossugar_trans"/>
</dbReference>
<feature type="transmembrane region" description="Helical" evidence="5">
    <location>
        <begin position="260"/>
        <end position="279"/>
    </location>
</feature>
<keyword evidence="3 5" id="KW-1133">Transmembrane helix</keyword>
<dbReference type="Pfam" id="PF00535">
    <property type="entry name" value="Glycos_transf_2"/>
    <property type="match status" value="1"/>
</dbReference>
<dbReference type="CDD" id="cd04179">
    <property type="entry name" value="DPM_DPG-synthase_like"/>
    <property type="match status" value="1"/>
</dbReference>
<evidence type="ECO:0000313" key="9">
    <source>
        <dbReference type="Proteomes" id="UP000051655"/>
    </source>
</evidence>
<evidence type="ECO:0000259" key="7">
    <source>
        <dbReference type="Pfam" id="PF04138"/>
    </source>
</evidence>
<dbReference type="AlphaFoldDB" id="A0A0R2JDD6"/>
<dbReference type="GO" id="GO:0000271">
    <property type="term" value="P:polysaccharide biosynthetic process"/>
    <property type="evidence" value="ECO:0007669"/>
    <property type="project" value="InterPro"/>
</dbReference>
<comment type="caution">
    <text evidence="8">The sequence shown here is derived from an EMBL/GenBank/DDBJ whole genome shotgun (WGS) entry which is preliminary data.</text>
</comment>
<dbReference type="PATRIC" id="fig|1616.3.peg.557"/>
<evidence type="ECO:0000313" key="8">
    <source>
        <dbReference type="EMBL" id="KRN75376.1"/>
    </source>
</evidence>
<feature type="domain" description="Glycosyltransferase 2-like" evidence="6">
    <location>
        <begin position="5"/>
        <end position="169"/>
    </location>
</feature>
<keyword evidence="4 5" id="KW-0472">Membrane</keyword>
<accession>A0A0R2JDD6</accession>
<dbReference type="SUPFAM" id="SSF53448">
    <property type="entry name" value="Nucleotide-diphospho-sugar transferases"/>
    <property type="match status" value="1"/>
</dbReference>
<feature type="domain" description="GtrA/DPMS transmembrane" evidence="7">
    <location>
        <begin position="230"/>
        <end position="350"/>
    </location>
</feature>
<keyword evidence="9" id="KW-1185">Reference proteome</keyword>
<dbReference type="PANTHER" id="PTHR10859:SF114">
    <property type="entry name" value="DOLICHOL-PHOSPHATE MANNOSYLTRANSFERASE"/>
    <property type="match status" value="1"/>
</dbReference>
<dbReference type="PANTHER" id="PTHR10859">
    <property type="entry name" value="GLYCOSYL TRANSFERASE"/>
    <property type="match status" value="1"/>
</dbReference>
<gene>
    <name evidence="8" type="ORF">IV73_GL000541</name>
</gene>
<dbReference type="Pfam" id="PF04138">
    <property type="entry name" value="GtrA_DPMS_TM"/>
    <property type="match status" value="1"/>
</dbReference>
<evidence type="ECO:0000256" key="5">
    <source>
        <dbReference type="SAM" id="Phobius"/>
    </source>
</evidence>
<dbReference type="Proteomes" id="UP000051655">
    <property type="component" value="Unassembled WGS sequence"/>
</dbReference>
<comment type="subcellular location">
    <subcellularLocation>
        <location evidence="1">Membrane</location>
        <topology evidence="1">Multi-pass membrane protein</topology>
    </subcellularLocation>
</comment>
<evidence type="ECO:0000256" key="4">
    <source>
        <dbReference type="ARBA" id="ARBA00023136"/>
    </source>
</evidence>
<keyword evidence="8" id="KW-0808">Transferase</keyword>
<protein>
    <submittedName>
        <fullName evidence="8">Glycosyltransferase-like protein</fullName>
    </submittedName>
</protein>
<dbReference type="RefSeq" id="WP_057754391.1">
    <property type="nucleotide sequence ID" value="NZ_JQBP01000002.1"/>
</dbReference>
<dbReference type="EMBL" id="JQBP01000002">
    <property type="protein sequence ID" value="KRN75376.1"/>
    <property type="molecule type" value="Genomic_DNA"/>
</dbReference>
<dbReference type="GO" id="GO:0016020">
    <property type="term" value="C:membrane"/>
    <property type="evidence" value="ECO:0007669"/>
    <property type="project" value="UniProtKB-SubCell"/>
</dbReference>
<dbReference type="GO" id="GO:0006487">
    <property type="term" value="P:protein N-linked glycosylation"/>
    <property type="evidence" value="ECO:0007669"/>
    <property type="project" value="TreeGrafter"/>
</dbReference>
<evidence type="ECO:0000256" key="2">
    <source>
        <dbReference type="ARBA" id="ARBA00022692"/>
    </source>
</evidence>
<keyword evidence="2 5" id="KW-0812">Transmembrane</keyword>
<dbReference type="InterPro" id="IPR007267">
    <property type="entry name" value="GtrA_DPMS_TM"/>
</dbReference>
<dbReference type="InterPro" id="IPR001173">
    <property type="entry name" value="Glyco_trans_2-like"/>
</dbReference>
<dbReference type="STRING" id="1616.IV73_GL000541"/>
<evidence type="ECO:0000259" key="6">
    <source>
        <dbReference type="Pfam" id="PF00535"/>
    </source>
</evidence>
<dbReference type="Gene3D" id="3.90.550.10">
    <property type="entry name" value="Spore Coat Polysaccharide Biosynthesis Protein SpsA, Chain A"/>
    <property type="match status" value="1"/>
</dbReference>
<evidence type="ECO:0000256" key="1">
    <source>
        <dbReference type="ARBA" id="ARBA00004141"/>
    </source>
</evidence>
<dbReference type="GO" id="GO:0016740">
    <property type="term" value="F:transferase activity"/>
    <property type="evidence" value="ECO:0007669"/>
    <property type="project" value="UniProtKB-KW"/>
</dbReference>
<dbReference type="OrthoDB" id="9810303at2"/>
<feature type="transmembrane region" description="Helical" evidence="5">
    <location>
        <begin position="228"/>
        <end position="254"/>
    </location>
</feature>
<proteinExistence type="predicted"/>